<keyword evidence="5" id="KW-0862">Zinc</keyword>
<comment type="subcellular location">
    <subcellularLocation>
        <location evidence="1">Nucleus</location>
    </subcellularLocation>
</comment>
<feature type="compositionally biased region" description="Polar residues" evidence="8">
    <location>
        <begin position="260"/>
        <end position="288"/>
    </location>
</feature>
<feature type="domain" description="C2H2-type" evidence="9">
    <location>
        <begin position="1072"/>
        <end position="1095"/>
    </location>
</feature>
<dbReference type="FunFam" id="3.30.160.60:FF:000110">
    <property type="entry name" value="Zinc finger protein-like"/>
    <property type="match status" value="1"/>
</dbReference>
<dbReference type="InterPro" id="IPR050331">
    <property type="entry name" value="Zinc_finger"/>
</dbReference>
<evidence type="ECO:0000256" key="5">
    <source>
        <dbReference type="ARBA" id="ARBA00022833"/>
    </source>
</evidence>
<evidence type="ECO:0000256" key="8">
    <source>
        <dbReference type="SAM" id="MobiDB-lite"/>
    </source>
</evidence>
<organism evidence="10 11">
    <name type="scientific">Dibothriocephalus latus</name>
    <name type="common">Fish tapeworm</name>
    <name type="synonym">Diphyllobothrium latum</name>
    <dbReference type="NCBI Taxonomy" id="60516"/>
    <lineage>
        <taxon>Eukaryota</taxon>
        <taxon>Metazoa</taxon>
        <taxon>Spiralia</taxon>
        <taxon>Lophotrochozoa</taxon>
        <taxon>Platyhelminthes</taxon>
        <taxon>Cestoda</taxon>
        <taxon>Eucestoda</taxon>
        <taxon>Diphyllobothriidea</taxon>
        <taxon>Diphyllobothriidae</taxon>
        <taxon>Dibothriocephalus</taxon>
    </lineage>
</organism>
<feature type="domain" description="C2H2-type" evidence="9">
    <location>
        <begin position="1146"/>
        <end position="1174"/>
    </location>
</feature>
<feature type="domain" description="C2H2-type" evidence="9">
    <location>
        <begin position="232"/>
        <end position="260"/>
    </location>
</feature>
<evidence type="ECO:0000256" key="1">
    <source>
        <dbReference type="ARBA" id="ARBA00004123"/>
    </source>
</evidence>
<dbReference type="SUPFAM" id="SSF57667">
    <property type="entry name" value="beta-beta-alpha zinc fingers"/>
    <property type="match status" value="2"/>
</dbReference>
<protein>
    <recommendedName>
        <fullName evidence="9">C2H2-type domain-containing protein</fullName>
    </recommendedName>
</protein>
<keyword evidence="2" id="KW-0479">Metal-binding</keyword>
<dbReference type="Gene3D" id="3.30.160.60">
    <property type="entry name" value="Classic Zinc Finger"/>
    <property type="match status" value="4"/>
</dbReference>
<feature type="region of interest" description="Disordered" evidence="8">
    <location>
        <begin position="256"/>
        <end position="288"/>
    </location>
</feature>
<dbReference type="PROSITE" id="PS00028">
    <property type="entry name" value="ZINC_FINGER_C2H2_1"/>
    <property type="match status" value="9"/>
</dbReference>
<evidence type="ECO:0000313" key="10">
    <source>
        <dbReference type="EMBL" id="VDN15856.1"/>
    </source>
</evidence>
<dbReference type="OrthoDB" id="6238224at2759"/>
<feature type="domain" description="C2H2-type" evidence="9">
    <location>
        <begin position="408"/>
        <end position="436"/>
    </location>
</feature>
<dbReference type="PANTHER" id="PTHR16515:SF49">
    <property type="entry name" value="GASTRULA ZINC FINGER PROTEIN XLCGF49.1-LIKE-RELATED"/>
    <property type="match status" value="1"/>
</dbReference>
<dbReference type="InterPro" id="IPR036236">
    <property type="entry name" value="Znf_C2H2_sf"/>
</dbReference>
<keyword evidence="6" id="KW-0539">Nucleus</keyword>
<keyword evidence="11" id="KW-1185">Reference proteome</keyword>
<feature type="non-terminal residue" evidence="10">
    <location>
        <position position="1183"/>
    </location>
</feature>
<reference evidence="10 11" key="1">
    <citation type="submission" date="2018-11" db="EMBL/GenBank/DDBJ databases">
        <authorList>
            <consortium name="Pathogen Informatics"/>
        </authorList>
    </citation>
    <scope>NUCLEOTIDE SEQUENCE [LARGE SCALE GENOMIC DNA]</scope>
</reference>
<feature type="domain" description="C2H2-type" evidence="9">
    <location>
        <begin position="488"/>
        <end position="515"/>
    </location>
</feature>
<evidence type="ECO:0000256" key="4">
    <source>
        <dbReference type="ARBA" id="ARBA00022771"/>
    </source>
</evidence>
<feature type="domain" description="C2H2-type" evidence="9">
    <location>
        <begin position="380"/>
        <end position="407"/>
    </location>
</feature>
<feature type="domain" description="C2H2-type" evidence="9">
    <location>
        <begin position="163"/>
        <end position="190"/>
    </location>
</feature>
<name>A0A3P7PCU6_DIBLA</name>
<dbReference type="GO" id="GO:0005634">
    <property type="term" value="C:nucleus"/>
    <property type="evidence" value="ECO:0007669"/>
    <property type="project" value="UniProtKB-SubCell"/>
</dbReference>
<dbReference type="GO" id="GO:0008270">
    <property type="term" value="F:zinc ion binding"/>
    <property type="evidence" value="ECO:0007669"/>
    <property type="project" value="UniProtKB-KW"/>
</dbReference>
<evidence type="ECO:0000256" key="7">
    <source>
        <dbReference type="PROSITE-ProRule" id="PRU00042"/>
    </source>
</evidence>
<dbReference type="GO" id="GO:0010468">
    <property type="term" value="P:regulation of gene expression"/>
    <property type="evidence" value="ECO:0007669"/>
    <property type="project" value="TreeGrafter"/>
</dbReference>
<dbReference type="Proteomes" id="UP000281553">
    <property type="component" value="Unassembled WGS sequence"/>
</dbReference>
<feature type="domain" description="C2H2-type" evidence="9">
    <location>
        <begin position="672"/>
        <end position="700"/>
    </location>
</feature>
<dbReference type="InterPro" id="IPR013087">
    <property type="entry name" value="Znf_C2H2_type"/>
</dbReference>
<feature type="domain" description="C2H2-type" evidence="9">
    <location>
        <begin position="129"/>
        <end position="157"/>
    </location>
</feature>
<evidence type="ECO:0000259" key="9">
    <source>
        <dbReference type="PROSITE" id="PS50157"/>
    </source>
</evidence>
<dbReference type="PROSITE" id="PS50157">
    <property type="entry name" value="ZINC_FINGER_C2H2_2"/>
    <property type="match status" value="11"/>
</dbReference>
<proteinExistence type="predicted"/>
<dbReference type="SMART" id="SM00355">
    <property type="entry name" value="ZnF_C2H2"/>
    <property type="match status" value="12"/>
</dbReference>
<evidence type="ECO:0000313" key="11">
    <source>
        <dbReference type="Proteomes" id="UP000281553"/>
    </source>
</evidence>
<dbReference type="EMBL" id="UYRU01063854">
    <property type="protein sequence ID" value="VDN15856.1"/>
    <property type="molecule type" value="Genomic_DNA"/>
</dbReference>
<feature type="domain" description="C2H2-type" evidence="9">
    <location>
        <begin position="190"/>
        <end position="217"/>
    </location>
</feature>
<evidence type="ECO:0000256" key="2">
    <source>
        <dbReference type="ARBA" id="ARBA00022723"/>
    </source>
</evidence>
<evidence type="ECO:0000256" key="6">
    <source>
        <dbReference type="ARBA" id="ARBA00023242"/>
    </source>
</evidence>
<dbReference type="Pfam" id="PF00096">
    <property type="entry name" value="zf-C2H2"/>
    <property type="match status" value="1"/>
</dbReference>
<gene>
    <name evidence="10" type="ORF">DILT_LOCUS11687</name>
</gene>
<accession>A0A3P7PCU6</accession>
<keyword evidence="3" id="KW-0677">Repeat</keyword>
<evidence type="ECO:0000256" key="3">
    <source>
        <dbReference type="ARBA" id="ARBA00022737"/>
    </source>
</evidence>
<dbReference type="PANTHER" id="PTHR16515">
    <property type="entry name" value="PR DOMAIN ZINC FINGER PROTEIN"/>
    <property type="match status" value="1"/>
</dbReference>
<dbReference type="AlphaFoldDB" id="A0A3P7PCU6"/>
<feature type="region of interest" description="Disordered" evidence="8">
    <location>
        <begin position="539"/>
        <end position="559"/>
    </location>
</feature>
<feature type="domain" description="C2H2-type" evidence="9">
    <location>
        <begin position="352"/>
        <end position="379"/>
    </location>
</feature>
<sequence>MSNNLREHQINSDIWRYNVKGKCGNQLFSDDYLGNVNGTVLNLDCERQYATQNKTSSVWLGTGLHDASNLLSDVVPSDPLQDRKSLYCQAIPTTFYPDALFQEKTLVDLDSIPTFSAETHLLVGSGPVHECTECSNSFSGEANLLVHKLREHTESYFPDMSTFICPFCQKKYNRIAAFKCHLQFHKTEEFSCPKCSRSFGSDGLLSTHLLTHNTTSGLRDLNDADMIQLRSFCCRLCNASLSSVGELRKHYRLFHPGSPKKSTVKSQLRETSPPNRMSPSADLTTSTERACRKSKLRAVESLKKVSSKQRRKRDKDGELNSVIKNNLSSGIDLSDTDKYIQKVMKNRKRCAFVCLLCNKKSSSLFAAKRHLSTHTGTKPYSCPVCSKSFTQMSSVKTHIVVHNDAGQFYCEYCSKTFHYEHNLTAHLWRHHNGSHNLRTSQNTDAAIEACPEDLSVFEMKRVNLSIFSAITTILSVLSSSLDGFDLRFHCRYCLSSFKAKSPLQLHQRLHLNDISSSASHPFYTNLMVGSYMGRNRRRKVPATHAKTKTFLSSSSALSERHRTHPQLSHLLESTQQKRSHANLCNKITNVVNLCYFRKRLARLQPSLPRFGSPSPYEGTKNVNRFYLRRQLLKDLIRQASPFTRICAVCCQALPNSRTAFCHLVSHFLSRNFICPVCNRKFHCVSICLLHLRIVHNRPKLYPFFECKETLPKFLREQLVSSACVKFSMTENNKSPPHGLSSEIFDKSNPQEIPDVRQVDQFTVSENDAPRNSFSVYLQDASHYIQPDPSSSCPQATNMPELPPVDELLQSTQPVGDFNGTEPVVAAEEATWLGPVIATSIAQPHLNQSTFVILPNDSSISGLVQADPNSLVTDEPVGMVSDLGGDPVPVVNQAVPSSAPFIFGQTVYELQSGDIFILPQGTTLGQMEDYSPRIFCGEAYSYVDAQNLSQLQVFESDLPGLDLRGDYETVESVNFGPADGEQLVRFDPASEVGILNAGASSHFAPTGSDEQAQVPAFAQENAMPTVVPTEPLLPTVSPKDTQGSFVQSQPMPVYQVIQQDMPIPTELPNTAFFGCLHCSSQFLSASDLQVHASTHSIATNVAVCAVCYAAQPRPPKDGFCSVCGQNGFQEAQNSYTLYNSAADGCRFYCAHCNQTFLDIASLDLHIAHLSNGEPEKVLTQACIQ</sequence>
<keyword evidence="4 7" id="KW-0863">Zinc-finger</keyword>